<dbReference type="EMBL" id="ADBL01000886">
    <property type="status" value="NOT_ANNOTATED_CDS"/>
    <property type="molecule type" value="Genomic_DNA"/>
</dbReference>
<sequence length="257" mass="26527">MGTQTLGVVLVTNSTSGLGRTIAEHLGQAGWSVIVSGRDREAGEEVARAIASAPRGSCASIFVEGSLDDTGSVRALHEKAAAAAWGRRVDAAVNVPLDMSAEDQDVRLADLDPAVFGRAMSGCVFSTFASMQAQIRHMLSLGQGRIVNVASASPPNILDEGGADASSRYAVVGMTKVASLQYISDGILINAVVPACLSQRFMQEALAPGWLGAGTAFSNGKPPATRQAGETDFARSVAYLLGCQNAFGQIVTVDGGQ</sequence>
<organism evidence="3 4">
    <name type="scientific">Magnaporthiopsis poae (strain ATCC 64411 / 73-15)</name>
    <name type="common">Kentucky bluegrass fungus</name>
    <name type="synonym">Magnaporthe poae</name>
    <dbReference type="NCBI Taxonomy" id="644358"/>
    <lineage>
        <taxon>Eukaryota</taxon>
        <taxon>Fungi</taxon>
        <taxon>Dikarya</taxon>
        <taxon>Ascomycota</taxon>
        <taxon>Pezizomycotina</taxon>
        <taxon>Sordariomycetes</taxon>
        <taxon>Sordariomycetidae</taxon>
        <taxon>Magnaporthales</taxon>
        <taxon>Magnaporthaceae</taxon>
        <taxon>Magnaporthiopsis</taxon>
    </lineage>
</organism>
<evidence type="ECO:0000313" key="4">
    <source>
        <dbReference type="Proteomes" id="UP000011715"/>
    </source>
</evidence>
<keyword evidence="4" id="KW-1185">Reference proteome</keyword>
<reference evidence="3" key="5">
    <citation type="submission" date="2015-06" db="UniProtKB">
        <authorList>
            <consortium name="EnsemblFungi"/>
        </authorList>
    </citation>
    <scope>IDENTIFICATION</scope>
    <source>
        <strain evidence="3">ATCC 64411</strain>
    </source>
</reference>
<dbReference type="Gene3D" id="3.40.50.720">
    <property type="entry name" value="NAD(P)-binding Rossmann-like Domain"/>
    <property type="match status" value="1"/>
</dbReference>
<dbReference type="EMBL" id="GL876968">
    <property type="protein sequence ID" value="KLU84691.1"/>
    <property type="molecule type" value="Genomic_DNA"/>
</dbReference>
<protein>
    <submittedName>
        <fullName evidence="2 3">Uncharacterized protein</fullName>
    </submittedName>
</protein>
<dbReference type="VEuPathDB" id="FungiDB:MAPG_03730"/>
<name>A0A0C4DUT7_MAGP6</name>
<comment type="similarity">
    <text evidence="1">Belongs to the short-chain dehydrogenases/reductases (SDR) family.</text>
</comment>
<dbReference type="GO" id="GO:0016616">
    <property type="term" value="F:oxidoreductase activity, acting on the CH-OH group of donors, NAD or NADP as acceptor"/>
    <property type="evidence" value="ECO:0007669"/>
    <property type="project" value="TreeGrafter"/>
</dbReference>
<dbReference type="Proteomes" id="UP000011715">
    <property type="component" value="Unassembled WGS sequence"/>
</dbReference>
<dbReference type="EnsemblFungi" id="MAPG_03730T0">
    <property type="protein sequence ID" value="MAPG_03730T0"/>
    <property type="gene ID" value="MAPG_03730"/>
</dbReference>
<dbReference type="CDD" id="cd05233">
    <property type="entry name" value="SDR_c"/>
    <property type="match status" value="1"/>
</dbReference>
<evidence type="ECO:0000313" key="2">
    <source>
        <dbReference type="EMBL" id="KLU84691.1"/>
    </source>
</evidence>
<evidence type="ECO:0000256" key="1">
    <source>
        <dbReference type="ARBA" id="ARBA00006484"/>
    </source>
</evidence>
<dbReference type="AlphaFoldDB" id="A0A0C4DUT7"/>
<reference evidence="2" key="3">
    <citation type="submission" date="2011-03" db="EMBL/GenBank/DDBJ databases">
        <title>Annotation of Magnaporthe poae ATCC 64411.</title>
        <authorList>
            <person name="Ma L.-J."/>
            <person name="Dead R."/>
            <person name="Young S.K."/>
            <person name="Zeng Q."/>
            <person name="Gargeya S."/>
            <person name="Fitzgerald M."/>
            <person name="Haas B."/>
            <person name="Abouelleil A."/>
            <person name="Alvarado L."/>
            <person name="Arachchi H.M."/>
            <person name="Berlin A."/>
            <person name="Brown A."/>
            <person name="Chapman S.B."/>
            <person name="Chen Z."/>
            <person name="Dunbar C."/>
            <person name="Freedman E."/>
            <person name="Gearin G."/>
            <person name="Gellesch M."/>
            <person name="Goldberg J."/>
            <person name="Griggs A."/>
            <person name="Gujja S."/>
            <person name="Heiman D."/>
            <person name="Howarth C."/>
            <person name="Larson L."/>
            <person name="Lui A."/>
            <person name="MacDonald P.J.P."/>
            <person name="Mehta T."/>
            <person name="Montmayeur A."/>
            <person name="Murphy C."/>
            <person name="Neiman D."/>
            <person name="Pearson M."/>
            <person name="Priest M."/>
            <person name="Roberts A."/>
            <person name="Saif S."/>
            <person name="Shea T."/>
            <person name="Shenoy N."/>
            <person name="Sisk P."/>
            <person name="Stolte C."/>
            <person name="Sykes S."/>
            <person name="Yandava C."/>
            <person name="Wortman J."/>
            <person name="Nusbaum C."/>
            <person name="Birren B."/>
        </authorList>
    </citation>
    <scope>NUCLEOTIDE SEQUENCE</scope>
    <source>
        <strain evidence="2">ATCC 64411</strain>
    </source>
</reference>
<dbReference type="SUPFAM" id="SSF51735">
    <property type="entry name" value="NAD(P)-binding Rossmann-fold domains"/>
    <property type="match status" value="1"/>
</dbReference>
<dbReference type="Pfam" id="PF00106">
    <property type="entry name" value="adh_short"/>
    <property type="match status" value="1"/>
</dbReference>
<dbReference type="PRINTS" id="PR00081">
    <property type="entry name" value="GDHRDH"/>
</dbReference>
<accession>A0A0C4DUT7</accession>
<dbReference type="STRING" id="644358.A0A0C4DUT7"/>
<reference evidence="3" key="4">
    <citation type="journal article" date="2015" name="G3 (Bethesda)">
        <title>Genome sequences of three phytopathogenic species of the Magnaporthaceae family of fungi.</title>
        <authorList>
            <person name="Okagaki L.H."/>
            <person name="Nunes C.C."/>
            <person name="Sailsbery J."/>
            <person name="Clay B."/>
            <person name="Brown D."/>
            <person name="John T."/>
            <person name="Oh Y."/>
            <person name="Young N."/>
            <person name="Fitzgerald M."/>
            <person name="Haas B.J."/>
            <person name="Zeng Q."/>
            <person name="Young S."/>
            <person name="Adiconis X."/>
            <person name="Fan L."/>
            <person name="Levin J.Z."/>
            <person name="Mitchell T.K."/>
            <person name="Okubara P.A."/>
            <person name="Farman M.L."/>
            <person name="Kohn L.M."/>
            <person name="Birren B."/>
            <person name="Ma L.-J."/>
            <person name="Dean R.A."/>
        </authorList>
    </citation>
    <scope>NUCLEOTIDE SEQUENCE</scope>
    <source>
        <strain evidence="3">ATCC 64411 / 73-15</strain>
    </source>
</reference>
<dbReference type="InterPro" id="IPR002347">
    <property type="entry name" value="SDR_fam"/>
</dbReference>
<dbReference type="InterPro" id="IPR036291">
    <property type="entry name" value="NAD(P)-bd_dom_sf"/>
</dbReference>
<dbReference type="PANTHER" id="PTHR42760">
    <property type="entry name" value="SHORT-CHAIN DEHYDROGENASES/REDUCTASES FAMILY MEMBER"/>
    <property type="match status" value="1"/>
</dbReference>
<proteinExistence type="inferred from homology"/>
<evidence type="ECO:0000313" key="3">
    <source>
        <dbReference type="EnsemblFungi" id="MAPG_03730T0"/>
    </source>
</evidence>
<reference evidence="4" key="2">
    <citation type="submission" date="2010-05" db="EMBL/GenBank/DDBJ databases">
        <title>The genome sequence of Magnaporthe poae strain ATCC 64411.</title>
        <authorList>
            <person name="Ma L.-J."/>
            <person name="Dead R."/>
            <person name="Young S."/>
            <person name="Zeng Q."/>
            <person name="Koehrsen M."/>
            <person name="Alvarado L."/>
            <person name="Berlin A."/>
            <person name="Chapman S.B."/>
            <person name="Chen Z."/>
            <person name="Freedman E."/>
            <person name="Gellesch M."/>
            <person name="Goldberg J."/>
            <person name="Griggs A."/>
            <person name="Gujja S."/>
            <person name="Heilman E.R."/>
            <person name="Heiman D."/>
            <person name="Hepburn T."/>
            <person name="Howarth C."/>
            <person name="Jen D."/>
            <person name="Larson L."/>
            <person name="Mehta T."/>
            <person name="Neiman D."/>
            <person name="Pearson M."/>
            <person name="Roberts A."/>
            <person name="Saif S."/>
            <person name="Shea T."/>
            <person name="Shenoy N."/>
            <person name="Sisk P."/>
            <person name="Stolte C."/>
            <person name="Sykes S."/>
            <person name="Walk T."/>
            <person name="White J."/>
            <person name="Yandava C."/>
            <person name="Haas B."/>
            <person name="Nusbaum C."/>
            <person name="Birren B."/>
        </authorList>
    </citation>
    <scope>NUCLEOTIDE SEQUENCE [LARGE SCALE GENOMIC DNA]</scope>
    <source>
        <strain evidence="4">ATCC 64411 / 73-15</strain>
    </source>
</reference>
<dbReference type="eggNOG" id="ENOG502RMXA">
    <property type="taxonomic scope" value="Eukaryota"/>
</dbReference>
<gene>
    <name evidence="2" type="ORF">MAPG_03730</name>
</gene>
<reference evidence="2" key="1">
    <citation type="submission" date="2010-05" db="EMBL/GenBank/DDBJ databases">
        <title>The Genome Sequence of Magnaporthe poae strain ATCC 64411.</title>
        <authorList>
            <consortium name="The Broad Institute Genome Sequencing Platform"/>
            <consortium name="Broad Institute Genome Sequencing Center for Infectious Disease"/>
            <person name="Ma L.-J."/>
            <person name="Dead R."/>
            <person name="Young S."/>
            <person name="Zeng Q."/>
            <person name="Koehrsen M."/>
            <person name="Alvarado L."/>
            <person name="Berlin A."/>
            <person name="Chapman S.B."/>
            <person name="Chen Z."/>
            <person name="Freedman E."/>
            <person name="Gellesch M."/>
            <person name="Goldberg J."/>
            <person name="Griggs A."/>
            <person name="Gujja S."/>
            <person name="Heilman E.R."/>
            <person name="Heiman D."/>
            <person name="Hepburn T."/>
            <person name="Howarth C."/>
            <person name="Jen D."/>
            <person name="Larson L."/>
            <person name="Mehta T."/>
            <person name="Neiman D."/>
            <person name="Pearson M."/>
            <person name="Roberts A."/>
            <person name="Saif S."/>
            <person name="Shea T."/>
            <person name="Shenoy N."/>
            <person name="Sisk P."/>
            <person name="Stolte C."/>
            <person name="Sykes S."/>
            <person name="Walk T."/>
            <person name="White J."/>
            <person name="Yandava C."/>
            <person name="Haas B."/>
            <person name="Nusbaum C."/>
            <person name="Birren B."/>
        </authorList>
    </citation>
    <scope>NUCLEOTIDE SEQUENCE</scope>
    <source>
        <strain evidence="2">ATCC 64411</strain>
    </source>
</reference>
<dbReference type="OrthoDB" id="47007at2759"/>